<evidence type="ECO:0000256" key="9">
    <source>
        <dbReference type="SAM" id="Phobius"/>
    </source>
</evidence>
<dbReference type="Gene3D" id="3.40.50.300">
    <property type="entry name" value="P-loop containing nucleotide triphosphate hydrolases"/>
    <property type="match status" value="1"/>
</dbReference>
<keyword evidence="8 9" id="KW-0472">Membrane</keyword>
<evidence type="ECO:0000259" key="10">
    <source>
        <dbReference type="PROSITE" id="PS50893"/>
    </source>
</evidence>
<keyword evidence="6" id="KW-0067">ATP-binding</keyword>
<evidence type="ECO:0000256" key="6">
    <source>
        <dbReference type="ARBA" id="ARBA00022840"/>
    </source>
</evidence>
<accession>A0A9W9Y730</accession>
<keyword evidence="7 9" id="KW-1133">Transmembrane helix</keyword>
<dbReference type="PANTHER" id="PTHR48041:SF139">
    <property type="entry name" value="PROTEIN SCARLET"/>
    <property type="match status" value="1"/>
</dbReference>
<dbReference type="GO" id="GO:0005524">
    <property type="term" value="F:ATP binding"/>
    <property type="evidence" value="ECO:0007669"/>
    <property type="project" value="UniProtKB-KW"/>
</dbReference>
<evidence type="ECO:0000256" key="4">
    <source>
        <dbReference type="ARBA" id="ARBA00022692"/>
    </source>
</evidence>
<feature type="transmembrane region" description="Helical" evidence="9">
    <location>
        <begin position="568"/>
        <end position="587"/>
    </location>
</feature>
<dbReference type="PROSITE" id="PS50893">
    <property type="entry name" value="ABC_TRANSPORTER_2"/>
    <property type="match status" value="1"/>
</dbReference>
<evidence type="ECO:0000256" key="3">
    <source>
        <dbReference type="ARBA" id="ARBA00022448"/>
    </source>
</evidence>
<comment type="caution">
    <text evidence="11">The sequence shown here is derived from an EMBL/GenBank/DDBJ whole genome shotgun (WGS) entry which is preliminary data.</text>
</comment>
<evidence type="ECO:0000256" key="1">
    <source>
        <dbReference type="ARBA" id="ARBA00004141"/>
    </source>
</evidence>
<keyword evidence="4 9" id="KW-0812">Transmembrane</keyword>
<dbReference type="InterPro" id="IPR013525">
    <property type="entry name" value="ABC2_TM"/>
</dbReference>
<feature type="transmembrane region" description="Helical" evidence="9">
    <location>
        <begin position="412"/>
        <end position="440"/>
    </location>
</feature>
<organism evidence="11 12">
    <name type="scientific">Desmophyllum pertusum</name>
    <dbReference type="NCBI Taxonomy" id="174260"/>
    <lineage>
        <taxon>Eukaryota</taxon>
        <taxon>Metazoa</taxon>
        <taxon>Cnidaria</taxon>
        <taxon>Anthozoa</taxon>
        <taxon>Hexacorallia</taxon>
        <taxon>Scleractinia</taxon>
        <taxon>Caryophylliina</taxon>
        <taxon>Caryophylliidae</taxon>
        <taxon>Desmophyllum</taxon>
    </lineage>
</organism>
<evidence type="ECO:0000313" key="12">
    <source>
        <dbReference type="Proteomes" id="UP001163046"/>
    </source>
</evidence>
<feature type="domain" description="ABC transporter" evidence="10">
    <location>
        <begin position="77"/>
        <end position="335"/>
    </location>
</feature>
<keyword evidence="3" id="KW-0813">Transport</keyword>
<evidence type="ECO:0000256" key="2">
    <source>
        <dbReference type="ARBA" id="ARBA00005814"/>
    </source>
</evidence>
<dbReference type="Proteomes" id="UP001163046">
    <property type="component" value="Unassembled WGS sequence"/>
</dbReference>
<feature type="transmembrane region" description="Helical" evidence="9">
    <location>
        <begin position="369"/>
        <end position="392"/>
    </location>
</feature>
<dbReference type="InterPro" id="IPR050352">
    <property type="entry name" value="ABCG_transporters"/>
</dbReference>
<reference evidence="11" key="1">
    <citation type="submission" date="2023-01" db="EMBL/GenBank/DDBJ databases">
        <title>Genome assembly of the deep-sea coral Lophelia pertusa.</title>
        <authorList>
            <person name="Herrera S."/>
            <person name="Cordes E."/>
        </authorList>
    </citation>
    <scope>NUCLEOTIDE SEQUENCE</scope>
    <source>
        <strain evidence="11">USNM1676648</strain>
        <tissue evidence="11">Polyp</tissue>
    </source>
</reference>
<dbReference type="EMBL" id="MU827854">
    <property type="protein sequence ID" value="KAJ7318625.1"/>
    <property type="molecule type" value="Genomic_DNA"/>
</dbReference>
<dbReference type="SUPFAM" id="SSF52540">
    <property type="entry name" value="P-loop containing nucleoside triphosphate hydrolases"/>
    <property type="match status" value="1"/>
</dbReference>
<comment type="similarity">
    <text evidence="2">Belongs to the ABC transporter superfamily. ABCG family. Eye pigment precursor importer (TC 3.A.1.204) subfamily.</text>
</comment>
<keyword evidence="12" id="KW-1185">Reference proteome</keyword>
<dbReference type="InterPro" id="IPR017871">
    <property type="entry name" value="ABC_transporter-like_CS"/>
</dbReference>
<sequence length="594" mass="65500">MADRSSLLRSKKNPKALGYSTFDPGGSIDSGLSSSTDRNSRTNGIAHAEVVEDASERVSISWENIQVFVEQPGPSFLKRLCFGTDENERPTSKQVLFNVSGNVPAGTLLAVMGASGAGKTTLMNVLAHRNINQMEVRGTVEVNDRPIGKEIMSMSAYIQQEDLFVGSLTVREHLIFQAFLRMDKNVTDNLRIARVEEVIVQLGLANCADTYIGIEGRLRGISGGEKKRLSFASEVITDPPLLFADEPTSGLDSFMAQSLIAALQQLAAQGRTIICTIHQPSSQVYAMFDSLGYPSPVNYNPADHFIRTLAIVPGDEENCRKRVQDICDVHSAHEAEVTEPERKERQVVGLITGVIYFQQTIDQDGVQNIYGACFFLVTTATFANIGAVSFTFPVERTVFLREHHNGMYRTDVYFLCKTIAESPQFLVGSLILTTVAYWMIGLKPDVVKFLIAYGILALVAMAAVSYAYVISTMSPTASISTALSGPLTLPLLILGGFFVENRTIPVWLSWLTYLSWFNYGFEALVVNQWDDYGNITCANRTHTPCIYNNGSEAIEARGLKEDNLPIDVYGLLALTVGYRIIAFLILLRTSFKRP</sequence>
<comment type="subcellular location">
    <subcellularLocation>
        <location evidence="1">Membrane</location>
        <topology evidence="1">Multi-pass membrane protein</topology>
    </subcellularLocation>
</comment>
<dbReference type="OrthoDB" id="66620at2759"/>
<dbReference type="PANTHER" id="PTHR48041">
    <property type="entry name" value="ABC TRANSPORTER G FAMILY MEMBER 28"/>
    <property type="match status" value="1"/>
</dbReference>
<proteinExistence type="inferred from homology"/>
<feature type="transmembrane region" description="Helical" evidence="9">
    <location>
        <begin position="481"/>
        <end position="499"/>
    </location>
</feature>
<dbReference type="GO" id="GO:0016887">
    <property type="term" value="F:ATP hydrolysis activity"/>
    <property type="evidence" value="ECO:0007669"/>
    <property type="project" value="InterPro"/>
</dbReference>
<dbReference type="InterPro" id="IPR027417">
    <property type="entry name" value="P-loop_NTPase"/>
</dbReference>
<dbReference type="SMART" id="SM00382">
    <property type="entry name" value="AAA"/>
    <property type="match status" value="1"/>
</dbReference>
<dbReference type="GO" id="GO:0005886">
    <property type="term" value="C:plasma membrane"/>
    <property type="evidence" value="ECO:0007669"/>
    <property type="project" value="TreeGrafter"/>
</dbReference>
<dbReference type="GO" id="GO:0140359">
    <property type="term" value="F:ABC-type transporter activity"/>
    <property type="evidence" value="ECO:0007669"/>
    <property type="project" value="InterPro"/>
</dbReference>
<dbReference type="PROSITE" id="PS00211">
    <property type="entry name" value="ABC_TRANSPORTER_1"/>
    <property type="match status" value="1"/>
</dbReference>
<dbReference type="InterPro" id="IPR003593">
    <property type="entry name" value="AAA+_ATPase"/>
</dbReference>
<gene>
    <name evidence="11" type="primary">wht-7_4</name>
    <name evidence="11" type="ORF">OS493_037794</name>
</gene>
<evidence type="ECO:0000256" key="7">
    <source>
        <dbReference type="ARBA" id="ARBA00022989"/>
    </source>
</evidence>
<dbReference type="InterPro" id="IPR003439">
    <property type="entry name" value="ABC_transporter-like_ATP-bd"/>
</dbReference>
<evidence type="ECO:0000313" key="11">
    <source>
        <dbReference type="EMBL" id="KAJ7318625.1"/>
    </source>
</evidence>
<evidence type="ECO:0000256" key="5">
    <source>
        <dbReference type="ARBA" id="ARBA00022741"/>
    </source>
</evidence>
<protein>
    <submittedName>
        <fullName evidence="11">ATPase</fullName>
    </submittedName>
</protein>
<feature type="transmembrane region" description="Helical" evidence="9">
    <location>
        <begin position="446"/>
        <end position="469"/>
    </location>
</feature>
<dbReference type="Pfam" id="PF00005">
    <property type="entry name" value="ABC_tran"/>
    <property type="match status" value="1"/>
</dbReference>
<dbReference type="Pfam" id="PF01061">
    <property type="entry name" value="ABC2_membrane"/>
    <property type="match status" value="1"/>
</dbReference>
<dbReference type="AlphaFoldDB" id="A0A9W9Y730"/>
<evidence type="ECO:0000256" key="8">
    <source>
        <dbReference type="ARBA" id="ARBA00023136"/>
    </source>
</evidence>
<name>A0A9W9Y730_9CNID</name>
<keyword evidence="5" id="KW-0547">Nucleotide-binding</keyword>